<dbReference type="NCBIfam" id="NF005451">
    <property type="entry name" value="PRK07044.1"/>
    <property type="match status" value="1"/>
</dbReference>
<sequence length="259" mass="29291">MNLHEPNIKPQHTSSPPAGMSAEEWQARVDLAAVYRLCHHWGWGDLIYNHCSMRVPGEPTMLLMKQHELMWEEVTASNLRKVDMTADLDERAGVNRPGFTLHGGILQGRPDVNCVVHVHTDRGMALAGLKRGLRMISQQALRFYNRVGYHPYEGITEDFGERERILKHLGKNRALIMHNHGFTTVGKNGREAFVLMKYLMSAAEIQLRIEATGGEAIEIPPEICEKAAAQFETHDAGRGSADWPAYLRLMDRVDPSFRD</sequence>
<protein>
    <submittedName>
        <fullName evidence="4">Aldolase</fullName>
    </submittedName>
</protein>
<proteinExistence type="inferred from homology"/>
<dbReference type="Gene3D" id="3.40.225.10">
    <property type="entry name" value="Class II aldolase/adducin N-terminal domain"/>
    <property type="match status" value="1"/>
</dbReference>
<dbReference type="KEGG" id="ptaw:DW352_20560"/>
<organism evidence="4 5">
    <name type="scientific">Pseudolabrys taiwanensis</name>
    <dbReference type="NCBI Taxonomy" id="331696"/>
    <lineage>
        <taxon>Bacteria</taxon>
        <taxon>Pseudomonadati</taxon>
        <taxon>Pseudomonadota</taxon>
        <taxon>Alphaproteobacteria</taxon>
        <taxon>Hyphomicrobiales</taxon>
        <taxon>Xanthobacteraceae</taxon>
        <taxon>Pseudolabrys</taxon>
    </lineage>
</organism>
<evidence type="ECO:0000313" key="4">
    <source>
        <dbReference type="EMBL" id="AXK82708.1"/>
    </source>
</evidence>
<dbReference type="GO" id="GO:0051015">
    <property type="term" value="F:actin filament binding"/>
    <property type="evidence" value="ECO:0007669"/>
    <property type="project" value="TreeGrafter"/>
</dbReference>
<keyword evidence="5" id="KW-1185">Reference proteome</keyword>
<comment type="similarity">
    <text evidence="1">Belongs to the aldolase class II family.</text>
</comment>
<evidence type="ECO:0000256" key="2">
    <source>
        <dbReference type="SAM" id="MobiDB-lite"/>
    </source>
</evidence>
<evidence type="ECO:0000259" key="3">
    <source>
        <dbReference type="SMART" id="SM01007"/>
    </source>
</evidence>
<gene>
    <name evidence="4" type="ORF">DW352_20560</name>
</gene>
<dbReference type="Pfam" id="PF00596">
    <property type="entry name" value="Aldolase_II"/>
    <property type="match status" value="1"/>
</dbReference>
<dbReference type="Proteomes" id="UP000254889">
    <property type="component" value="Chromosome"/>
</dbReference>
<dbReference type="PANTHER" id="PTHR10672:SF3">
    <property type="entry name" value="PROTEIN HU-LI TAI SHAO"/>
    <property type="match status" value="1"/>
</dbReference>
<dbReference type="EMBL" id="CP031417">
    <property type="protein sequence ID" value="AXK82708.1"/>
    <property type="molecule type" value="Genomic_DNA"/>
</dbReference>
<dbReference type="SUPFAM" id="SSF53639">
    <property type="entry name" value="AraD/HMP-PK domain-like"/>
    <property type="match status" value="1"/>
</dbReference>
<dbReference type="OrthoDB" id="5291399at2"/>
<dbReference type="InterPro" id="IPR051017">
    <property type="entry name" value="Aldolase-II_Adducin_sf"/>
</dbReference>
<dbReference type="SMART" id="SM01007">
    <property type="entry name" value="Aldolase_II"/>
    <property type="match status" value="1"/>
</dbReference>
<feature type="region of interest" description="Disordered" evidence="2">
    <location>
        <begin position="1"/>
        <end position="21"/>
    </location>
</feature>
<accession>A0A346A0L1</accession>
<evidence type="ECO:0000256" key="1">
    <source>
        <dbReference type="ARBA" id="ARBA00037961"/>
    </source>
</evidence>
<dbReference type="PANTHER" id="PTHR10672">
    <property type="entry name" value="ADDUCIN"/>
    <property type="match status" value="1"/>
</dbReference>
<dbReference type="GO" id="GO:0005856">
    <property type="term" value="C:cytoskeleton"/>
    <property type="evidence" value="ECO:0007669"/>
    <property type="project" value="TreeGrafter"/>
</dbReference>
<dbReference type="InterPro" id="IPR036409">
    <property type="entry name" value="Aldolase_II/adducin_N_sf"/>
</dbReference>
<evidence type="ECO:0000313" key="5">
    <source>
        <dbReference type="Proteomes" id="UP000254889"/>
    </source>
</evidence>
<dbReference type="InterPro" id="IPR001303">
    <property type="entry name" value="Aldolase_II/adducin_N"/>
</dbReference>
<dbReference type="RefSeq" id="WP_115693087.1">
    <property type="nucleotide sequence ID" value="NZ_CP031417.1"/>
</dbReference>
<name>A0A346A0L1_9HYPH</name>
<feature type="domain" description="Class II aldolase/adducin N-terminal" evidence="3">
    <location>
        <begin position="29"/>
        <end position="207"/>
    </location>
</feature>
<reference evidence="4 5" key="1">
    <citation type="submission" date="2018-07" db="EMBL/GenBank/DDBJ databases">
        <authorList>
            <person name="Quirk P.G."/>
            <person name="Krulwich T.A."/>
        </authorList>
    </citation>
    <scope>NUCLEOTIDE SEQUENCE [LARGE SCALE GENOMIC DNA]</scope>
    <source>
        <strain evidence="4 5">CC-BB4</strain>
    </source>
</reference>
<dbReference type="AlphaFoldDB" id="A0A346A0L1"/>